<evidence type="ECO:0000256" key="1">
    <source>
        <dbReference type="SAM" id="MobiDB-lite"/>
    </source>
</evidence>
<dbReference type="Proteomes" id="UP000055045">
    <property type="component" value="Unassembled WGS sequence"/>
</dbReference>
<feature type="compositionally biased region" description="Polar residues" evidence="1">
    <location>
        <begin position="289"/>
        <end position="304"/>
    </location>
</feature>
<evidence type="ECO:0000256" key="2">
    <source>
        <dbReference type="SAM" id="Phobius"/>
    </source>
</evidence>
<evidence type="ECO:0000313" key="4">
    <source>
        <dbReference type="EMBL" id="KUM56949.1"/>
    </source>
</evidence>
<gene>
    <name evidence="4" type="ORF">ACN42_g10255</name>
</gene>
<proteinExistence type="predicted"/>
<evidence type="ECO:0008006" key="6">
    <source>
        <dbReference type="Google" id="ProtNLM"/>
    </source>
</evidence>
<comment type="caution">
    <text evidence="4">The sequence shown here is derived from an EMBL/GenBank/DDBJ whole genome shotgun (WGS) entry which is preliminary data.</text>
</comment>
<feature type="transmembrane region" description="Helical" evidence="2">
    <location>
        <begin position="246"/>
        <end position="270"/>
    </location>
</feature>
<keyword evidence="2" id="KW-0472">Membrane</keyword>
<sequence length="362" mass="38209">MARLWVIGLFTLSLLQWVQALPSPTPLPTTFRHPGTPIHIPALTEALHRRDSSPTAIADALTTLPASVCGYKTAILDDTKRVRCTDNYHCVLHMPDSDFRGMVGCCPTSDPDECFFKTGCYDNIKLRASPDLMSTSDSLMLSCSSSDLPYCLTYTYASMNIVDYNCGTTPSLATVYTWATSSESGVGLVMGTKSTETVDGTFLSSWMARSSGSHTSSHVADATSTASSTPSGSLNGSGSSISAGTIAGSVIGSVVGVAGIVTAGVVFLLLKKRKQQRIDVVGSGHAQDGYQSGPQDGSQLQQPVNVDGVPTGKVFEAEGSSPSHKSSDVKGSDPANVAHEMDGSRFIAELPAREERNPTELR</sequence>
<organism evidence="4 5">
    <name type="scientific">Penicillium freii</name>
    <dbReference type="NCBI Taxonomy" id="48697"/>
    <lineage>
        <taxon>Eukaryota</taxon>
        <taxon>Fungi</taxon>
        <taxon>Dikarya</taxon>
        <taxon>Ascomycota</taxon>
        <taxon>Pezizomycotina</taxon>
        <taxon>Eurotiomycetes</taxon>
        <taxon>Eurotiomycetidae</taxon>
        <taxon>Eurotiales</taxon>
        <taxon>Aspergillaceae</taxon>
        <taxon>Penicillium</taxon>
    </lineage>
</organism>
<evidence type="ECO:0000256" key="3">
    <source>
        <dbReference type="SAM" id="SignalP"/>
    </source>
</evidence>
<name>A0A101MAF1_PENFR</name>
<keyword evidence="2" id="KW-0812">Transmembrane</keyword>
<protein>
    <recommendedName>
        <fullName evidence="6">Mid2 domain-containing protein</fullName>
    </recommendedName>
</protein>
<accession>A0A101MAF1</accession>
<keyword evidence="3" id="KW-0732">Signal</keyword>
<feature type="chain" id="PRO_5007100450" description="Mid2 domain-containing protein" evidence="3">
    <location>
        <begin position="21"/>
        <end position="362"/>
    </location>
</feature>
<feature type="region of interest" description="Disordered" evidence="1">
    <location>
        <begin position="283"/>
        <end position="362"/>
    </location>
</feature>
<feature type="region of interest" description="Disordered" evidence="1">
    <location>
        <begin position="217"/>
        <end position="237"/>
    </location>
</feature>
<evidence type="ECO:0000313" key="5">
    <source>
        <dbReference type="Proteomes" id="UP000055045"/>
    </source>
</evidence>
<reference evidence="4 5" key="1">
    <citation type="submission" date="2015-10" db="EMBL/GenBank/DDBJ databases">
        <title>Genome sequencing of Penicillium freii.</title>
        <authorList>
            <person name="Nguyen H.D."/>
            <person name="Visagie C.M."/>
            <person name="Seifert K.A."/>
        </authorList>
    </citation>
    <scope>NUCLEOTIDE SEQUENCE [LARGE SCALE GENOMIC DNA]</scope>
    <source>
        <strain evidence="4 5">DAOM 242723</strain>
    </source>
</reference>
<dbReference type="STRING" id="48697.A0A101MAF1"/>
<dbReference type="EMBL" id="LLXE01000417">
    <property type="protein sequence ID" value="KUM56949.1"/>
    <property type="molecule type" value="Genomic_DNA"/>
</dbReference>
<dbReference type="AlphaFoldDB" id="A0A101MAF1"/>
<keyword evidence="2" id="KW-1133">Transmembrane helix</keyword>
<feature type="compositionally biased region" description="Basic and acidic residues" evidence="1">
    <location>
        <begin position="351"/>
        <end position="362"/>
    </location>
</feature>
<feature type="signal peptide" evidence="3">
    <location>
        <begin position="1"/>
        <end position="20"/>
    </location>
</feature>
<keyword evidence="5" id="KW-1185">Reference proteome</keyword>